<protein>
    <submittedName>
        <fullName evidence="2">Uncharacterized protein</fullName>
    </submittedName>
</protein>
<keyword evidence="3" id="KW-1185">Reference proteome</keyword>
<feature type="signal peptide" evidence="1">
    <location>
        <begin position="1"/>
        <end position="23"/>
    </location>
</feature>
<keyword evidence="1" id="KW-0732">Signal</keyword>
<dbReference type="Proteomes" id="UP001157418">
    <property type="component" value="Unassembled WGS sequence"/>
</dbReference>
<dbReference type="EMBL" id="CAKMRJ010004445">
    <property type="protein sequence ID" value="CAH1437688.1"/>
    <property type="molecule type" value="Genomic_DNA"/>
</dbReference>
<comment type="caution">
    <text evidence="2">The sequence shown here is derived from an EMBL/GenBank/DDBJ whole genome shotgun (WGS) entry which is preliminary data.</text>
</comment>
<accession>A0AAU9NIR2</accession>
<proteinExistence type="predicted"/>
<reference evidence="2 3" key="1">
    <citation type="submission" date="2022-01" db="EMBL/GenBank/DDBJ databases">
        <authorList>
            <person name="Xiong W."/>
            <person name="Schranz E."/>
        </authorList>
    </citation>
    <scope>NUCLEOTIDE SEQUENCE [LARGE SCALE GENOMIC DNA]</scope>
</reference>
<feature type="chain" id="PRO_5043661689" evidence="1">
    <location>
        <begin position="24"/>
        <end position="173"/>
    </location>
</feature>
<dbReference type="AlphaFoldDB" id="A0AAU9NIR2"/>
<sequence length="173" mass="19796">MPNSFLKMTFFFMLYSALDIVRSLNLFCHFYVTMSSGGWLSYTLHHGLVNLGDGLTTSIKRWKEDFFFVHASTFAVHMTYGVSADRVADATPELSDDERDIIDRLFVNYVKWSDPNETMLGMASLSSHWNKLRKRPLHTIGGKLLSGCIRSGSPVPVKRWRMLLLQIPPFNQS</sequence>
<gene>
    <name evidence="2" type="ORF">LVIROSA_LOCUS23994</name>
</gene>
<evidence type="ECO:0000256" key="1">
    <source>
        <dbReference type="SAM" id="SignalP"/>
    </source>
</evidence>
<name>A0AAU9NIR2_9ASTR</name>
<evidence type="ECO:0000313" key="3">
    <source>
        <dbReference type="Proteomes" id="UP001157418"/>
    </source>
</evidence>
<organism evidence="2 3">
    <name type="scientific">Lactuca virosa</name>
    <dbReference type="NCBI Taxonomy" id="75947"/>
    <lineage>
        <taxon>Eukaryota</taxon>
        <taxon>Viridiplantae</taxon>
        <taxon>Streptophyta</taxon>
        <taxon>Embryophyta</taxon>
        <taxon>Tracheophyta</taxon>
        <taxon>Spermatophyta</taxon>
        <taxon>Magnoliopsida</taxon>
        <taxon>eudicotyledons</taxon>
        <taxon>Gunneridae</taxon>
        <taxon>Pentapetalae</taxon>
        <taxon>asterids</taxon>
        <taxon>campanulids</taxon>
        <taxon>Asterales</taxon>
        <taxon>Asteraceae</taxon>
        <taxon>Cichorioideae</taxon>
        <taxon>Cichorieae</taxon>
        <taxon>Lactucinae</taxon>
        <taxon>Lactuca</taxon>
    </lineage>
</organism>
<evidence type="ECO:0000313" key="2">
    <source>
        <dbReference type="EMBL" id="CAH1437688.1"/>
    </source>
</evidence>